<organism evidence="6 7">
    <name type="scientific">Streptomyces yunnanensis</name>
    <dbReference type="NCBI Taxonomy" id="156453"/>
    <lineage>
        <taxon>Bacteria</taxon>
        <taxon>Bacillati</taxon>
        <taxon>Actinomycetota</taxon>
        <taxon>Actinomycetes</taxon>
        <taxon>Kitasatosporales</taxon>
        <taxon>Streptomycetaceae</taxon>
        <taxon>Streptomyces</taxon>
    </lineage>
</organism>
<dbReference type="RefSeq" id="WP_239010240.1">
    <property type="nucleotide sequence ID" value="NZ_CP095749.1"/>
</dbReference>
<dbReference type="PANTHER" id="PTHR43847:SF1">
    <property type="entry name" value="BLL3993 PROTEIN"/>
    <property type="match status" value="1"/>
</dbReference>
<comment type="subcellular location">
    <subcellularLocation>
        <location evidence="1">Membrane</location>
        <topology evidence="1">Multi-pass membrane protein</topology>
    </subcellularLocation>
</comment>
<dbReference type="Proteomes" id="UP001218629">
    <property type="component" value="Chromosome"/>
</dbReference>
<dbReference type="PANTHER" id="PTHR43847">
    <property type="entry name" value="BLL3993 PROTEIN"/>
    <property type="match status" value="1"/>
</dbReference>
<gene>
    <name evidence="6" type="ORF">MOV08_37410</name>
</gene>
<evidence type="ECO:0000256" key="4">
    <source>
        <dbReference type="ARBA" id="ARBA00023136"/>
    </source>
</evidence>
<proteinExistence type="predicted"/>
<keyword evidence="3 5" id="KW-1133">Transmembrane helix</keyword>
<dbReference type="InterPro" id="IPR007269">
    <property type="entry name" value="ICMT_MeTrfase"/>
</dbReference>
<keyword evidence="4 5" id="KW-0472">Membrane</keyword>
<feature type="transmembrane region" description="Helical" evidence="5">
    <location>
        <begin position="6"/>
        <end position="26"/>
    </location>
</feature>
<dbReference type="Pfam" id="PF04140">
    <property type="entry name" value="ICMT"/>
    <property type="match status" value="1"/>
</dbReference>
<dbReference type="InterPro" id="IPR052527">
    <property type="entry name" value="Metal_cation-efflux_comp"/>
</dbReference>
<evidence type="ECO:0000256" key="3">
    <source>
        <dbReference type="ARBA" id="ARBA00022989"/>
    </source>
</evidence>
<evidence type="ECO:0000256" key="2">
    <source>
        <dbReference type="ARBA" id="ARBA00022692"/>
    </source>
</evidence>
<sequence length="193" mass="21381">MVHHVINTALTLTIWVWAAAEILLQIRQRTRSARTERTEWLSLLIFPVLIGGGIALAAPLRHALPGLSYSTNVPPLEVAVLLVAWAAVGLRLWAIVTLGRFFRGTVHIQHGHRVVSSGPYRWVRHPAYTGILVAGLDLALLTDNVASALVFTACALIAVGYRIHVEERMLLDALGEEYRSYAARTRRLIPGIW</sequence>
<keyword evidence="2 5" id="KW-0812">Transmembrane</keyword>
<protein>
    <submittedName>
        <fullName evidence="6">Isoprenylcysteine carboxylmethyltransferase family protein</fullName>
    </submittedName>
</protein>
<name>A0ABY8AJN9_9ACTN</name>
<dbReference type="EMBL" id="CP095749">
    <property type="protein sequence ID" value="WEB44421.1"/>
    <property type="molecule type" value="Genomic_DNA"/>
</dbReference>
<feature type="transmembrane region" description="Helical" evidence="5">
    <location>
        <begin position="78"/>
        <end position="102"/>
    </location>
</feature>
<evidence type="ECO:0000313" key="7">
    <source>
        <dbReference type="Proteomes" id="UP001218629"/>
    </source>
</evidence>
<feature type="transmembrane region" description="Helical" evidence="5">
    <location>
        <begin position="38"/>
        <end position="58"/>
    </location>
</feature>
<evidence type="ECO:0000256" key="5">
    <source>
        <dbReference type="SAM" id="Phobius"/>
    </source>
</evidence>
<keyword evidence="7" id="KW-1185">Reference proteome</keyword>
<reference evidence="6 7" key="1">
    <citation type="submission" date="2022-03" db="EMBL/GenBank/DDBJ databases">
        <title>Streptomyces yunnanensis P86,complete genome.</title>
        <authorList>
            <person name="Chen S."/>
            <person name="Zhang Q."/>
        </authorList>
    </citation>
    <scope>NUCLEOTIDE SEQUENCE [LARGE SCALE GENOMIC DNA]</scope>
    <source>
        <strain evidence="6 7">P86</strain>
    </source>
</reference>
<evidence type="ECO:0000313" key="6">
    <source>
        <dbReference type="EMBL" id="WEB44421.1"/>
    </source>
</evidence>
<accession>A0ABY8AJN9</accession>
<evidence type="ECO:0000256" key="1">
    <source>
        <dbReference type="ARBA" id="ARBA00004141"/>
    </source>
</evidence>
<dbReference type="Gene3D" id="1.20.120.1630">
    <property type="match status" value="1"/>
</dbReference>